<dbReference type="GO" id="GO:0005524">
    <property type="term" value="F:ATP binding"/>
    <property type="evidence" value="ECO:0007669"/>
    <property type="project" value="UniProtKB-KW"/>
</dbReference>
<evidence type="ECO:0000256" key="5">
    <source>
        <dbReference type="ARBA" id="ARBA00022821"/>
    </source>
</evidence>
<evidence type="ECO:0000313" key="12">
    <source>
        <dbReference type="EMBL" id="KAA8525292.1"/>
    </source>
</evidence>
<accession>A0A5J5A637</accession>
<dbReference type="GO" id="GO:0006952">
    <property type="term" value="P:defense response"/>
    <property type="evidence" value="ECO:0007669"/>
    <property type="project" value="UniProtKB-KW"/>
</dbReference>
<dbReference type="InterPro" id="IPR058922">
    <property type="entry name" value="WHD_DRP"/>
</dbReference>
<feature type="domain" description="NB-ARC" evidence="7">
    <location>
        <begin position="163"/>
        <end position="334"/>
    </location>
</feature>
<dbReference type="Gene3D" id="1.10.8.430">
    <property type="entry name" value="Helical domain of apoptotic protease-activating factors"/>
    <property type="match status" value="1"/>
</dbReference>
<dbReference type="InterPro" id="IPR036388">
    <property type="entry name" value="WH-like_DNA-bd_sf"/>
</dbReference>
<dbReference type="Pfam" id="PF18052">
    <property type="entry name" value="Rx_N"/>
    <property type="match status" value="1"/>
</dbReference>
<sequence length="1128" mass="128191">MADAVLSAFMQVVFQQLASPIVEEFGLVNNLDKQLKKLARLLARIRAVICDAEQRQISEVAVRIWLIDLKEVAYDADDMLDEMSTQLLRSKLLPQLYGFFSSISFQLEFAPRIDEIIEKLEDIANERDDLHLKEGVVSTKYKIGERLHSSSLIDQLCVVGRSDDKEAIVSLLMLDDSGESKLSVIPIVGMGSLGKTVIAQLAYNDQRVEKHFELRIWVSVLEDFDPKVVTKAIIESATAVRCDLLDLDPMQRRLIEVIKEKKYLLVLDDVWNDNPSYWDGLRVPFSVGARGSKIIVTTRSETVSSIMGTTPAYCLKGLSNKDCWSLFQKRAFPHAVPDAPQNLVKIGKKIVHNCQGSPLAVKVLGDLLNSVTDENEWDIVLQGELWDITDDKNGILPTFKLSYDHLRSHLKQCFGYCSIFPRDHVYEKDYLVLLWMGQGFIQPRGLKQLEGIGSDYFHELLLRSFFFFSHNDPLDGQPRYKMHGLIHDLSRFVTQGESFTMSTGKVCLISKKARHVSLHCDNPNPVDFGIFNESKTLRSLLLLGGYRYLVKKIPHDLFLHLKCFRVLDLSHTSITELPNSIGNLQHLRYLDLSWSRIQRLPESLSSLCNLQTLKLIKCLELVVLPDNMSNLMNLRHLNISFSTALLKILPLADKRLLDLPKCVRNLINLRDIDTSFSMNLGNILPFAESESHSNSLSRLISTPPGMGKLTCLQTLSNFVVTKRSGCGIEELKSLVDLRGSLCISKLENVTTTEKAKEADLKSKHHLHELTLRWSEKNPLNLRNDVHEEGVLECLHPNKNVKVLRIENFGGTRFPSWMKNGSLSNLVSICIINCQKCETLPHFWQLPLLKDLKIHGIHGLIHIGRDFYGDGMVVGFPSLEKLEMKDMPNLEHWSGVEAGEIPCLCELTIWDCPKMTELPNLPSKITTLEIVNCRGFESFPMLHSIQKLVLGKCNEVVLKSFACFICLSSLTISTCTELRYLPDGLLQNLTSLKELKIIDCDELTFLTQEQNLHKLSSLEYLEICCCPRFKSLKDEYLPSTLKSFRIVSCPCLTSLPEEMQHLSTLHLLEVWNCPELSSLPGKEMPASLQLFWVRRCPALKERCHDEGEDWPKISHIPNIRINLEWIQQS</sequence>
<dbReference type="InterPro" id="IPR055414">
    <property type="entry name" value="LRR_R13L4/SHOC2-like"/>
</dbReference>
<evidence type="ECO:0008006" key="14">
    <source>
        <dbReference type="Google" id="ProtNLM"/>
    </source>
</evidence>
<dbReference type="PANTHER" id="PTHR36766">
    <property type="entry name" value="PLANT BROAD-SPECTRUM MILDEW RESISTANCE PROTEIN RPW8"/>
    <property type="match status" value="1"/>
</dbReference>
<keyword evidence="3" id="KW-0677">Repeat</keyword>
<dbReference type="SUPFAM" id="SSF52058">
    <property type="entry name" value="L domain-like"/>
    <property type="match status" value="2"/>
</dbReference>
<dbReference type="OrthoDB" id="2973320at2759"/>
<dbReference type="Gene3D" id="1.10.10.10">
    <property type="entry name" value="Winged helix-like DNA-binding domain superfamily/Winged helix DNA-binding domain"/>
    <property type="match status" value="1"/>
</dbReference>
<feature type="domain" description="Disease resistance R13L4/SHOC-2-like LRR" evidence="10">
    <location>
        <begin position="561"/>
        <end position="642"/>
    </location>
</feature>
<protein>
    <recommendedName>
        <fullName evidence="14">NB-ARC domain-containing protein</fullName>
    </recommendedName>
</protein>
<name>A0A5J5A637_9ASTE</name>
<keyword evidence="6" id="KW-0067">ATP-binding</keyword>
<dbReference type="PRINTS" id="PR00364">
    <property type="entry name" value="DISEASERSIST"/>
</dbReference>
<keyword evidence="13" id="KW-1185">Reference proteome</keyword>
<dbReference type="Pfam" id="PF25019">
    <property type="entry name" value="LRR_R13L1-DRL21"/>
    <property type="match status" value="1"/>
</dbReference>
<feature type="domain" description="R13L1/DRL21-like LRR repeat region" evidence="11">
    <location>
        <begin position="728"/>
        <end position="855"/>
    </location>
</feature>
<dbReference type="GO" id="GO:0043531">
    <property type="term" value="F:ADP binding"/>
    <property type="evidence" value="ECO:0007669"/>
    <property type="project" value="InterPro"/>
</dbReference>
<evidence type="ECO:0000259" key="8">
    <source>
        <dbReference type="Pfam" id="PF18052"/>
    </source>
</evidence>
<dbReference type="InterPro" id="IPR032675">
    <property type="entry name" value="LRR_dom_sf"/>
</dbReference>
<evidence type="ECO:0000256" key="1">
    <source>
        <dbReference type="ARBA" id="ARBA00008894"/>
    </source>
</evidence>
<dbReference type="InterPro" id="IPR027417">
    <property type="entry name" value="P-loop_NTPase"/>
</dbReference>
<evidence type="ECO:0000256" key="2">
    <source>
        <dbReference type="ARBA" id="ARBA00022614"/>
    </source>
</evidence>
<evidence type="ECO:0000256" key="3">
    <source>
        <dbReference type="ARBA" id="ARBA00022737"/>
    </source>
</evidence>
<evidence type="ECO:0000259" key="10">
    <source>
        <dbReference type="Pfam" id="PF23598"/>
    </source>
</evidence>
<keyword evidence="4" id="KW-0547">Nucleotide-binding</keyword>
<proteinExistence type="inferred from homology"/>
<evidence type="ECO:0000259" key="7">
    <source>
        <dbReference type="Pfam" id="PF00931"/>
    </source>
</evidence>
<dbReference type="AlphaFoldDB" id="A0A5J5A637"/>
<feature type="domain" description="Disease resistance protein winged helix" evidence="9">
    <location>
        <begin position="419"/>
        <end position="489"/>
    </location>
</feature>
<dbReference type="InterPro" id="IPR041118">
    <property type="entry name" value="Rx_N"/>
</dbReference>
<dbReference type="SUPFAM" id="SSF52540">
    <property type="entry name" value="P-loop containing nucleoside triphosphate hydrolases"/>
    <property type="match status" value="1"/>
</dbReference>
<feature type="domain" description="Disease resistance N-terminal" evidence="8">
    <location>
        <begin position="9"/>
        <end position="91"/>
    </location>
</feature>
<evidence type="ECO:0000259" key="11">
    <source>
        <dbReference type="Pfam" id="PF25019"/>
    </source>
</evidence>
<dbReference type="Pfam" id="PF23559">
    <property type="entry name" value="WHD_DRP"/>
    <property type="match status" value="1"/>
</dbReference>
<dbReference type="PANTHER" id="PTHR36766:SF40">
    <property type="entry name" value="DISEASE RESISTANCE PROTEIN RGA3"/>
    <property type="match status" value="1"/>
</dbReference>
<dbReference type="EMBL" id="CM018046">
    <property type="protein sequence ID" value="KAA8525292.1"/>
    <property type="molecule type" value="Genomic_DNA"/>
</dbReference>
<dbReference type="Gene3D" id="3.40.50.300">
    <property type="entry name" value="P-loop containing nucleotide triphosphate hydrolases"/>
    <property type="match status" value="1"/>
</dbReference>
<evidence type="ECO:0000259" key="9">
    <source>
        <dbReference type="Pfam" id="PF23559"/>
    </source>
</evidence>
<organism evidence="12 13">
    <name type="scientific">Nyssa sinensis</name>
    <dbReference type="NCBI Taxonomy" id="561372"/>
    <lineage>
        <taxon>Eukaryota</taxon>
        <taxon>Viridiplantae</taxon>
        <taxon>Streptophyta</taxon>
        <taxon>Embryophyta</taxon>
        <taxon>Tracheophyta</taxon>
        <taxon>Spermatophyta</taxon>
        <taxon>Magnoliopsida</taxon>
        <taxon>eudicotyledons</taxon>
        <taxon>Gunneridae</taxon>
        <taxon>Pentapetalae</taxon>
        <taxon>asterids</taxon>
        <taxon>Cornales</taxon>
        <taxon>Nyssaceae</taxon>
        <taxon>Nyssa</taxon>
    </lineage>
</organism>
<dbReference type="Pfam" id="PF00931">
    <property type="entry name" value="NB-ARC"/>
    <property type="match status" value="1"/>
</dbReference>
<comment type="similarity">
    <text evidence="1">Belongs to the disease resistance NB-LRR family.</text>
</comment>
<gene>
    <name evidence="12" type="ORF">F0562_007147</name>
</gene>
<dbReference type="Pfam" id="PF23598">
    <property type="entry name" value="LRR_14"/>
    <property type="match status" value="1"/>
</dbReference>
<dbReference type="Gene3D" id="1.20.5.4130">
    <property type="match status" value="1"/>
</dbReference>
<dbReference type="GO" id="GO:0051707">
    <property type="term" value="P:response to other organism"/>
    <property type="evidence" value="ECO:0007669"/>
    <property type="project" value="UniProtKB-ARBA"/>
</dbReference>
<evidence type="ECO:0000313" key="13">
    <source>
        <dbReference type="Proteomes" id="UP000325577"/>
    </source>
</evidence>
<dbReference type="InterPro" id="IPR002182">
    <property type="entry name" value="NB-ARC"/>
</dbReference>
<dbReference type="Proteomes" id="UP000325577">
    <property type="component" value="Linkage Group LG3"/>
</dbReference>
<evidence type="ECO:0000256" key="6">
    <source>
        <dbReference type="ARBA" id="ARBA00022840"/>
    </source>
</evidence>
<keyword evidence="2" id="KW-0433">Leucine-rich repeat</keyword>
<evidence type="ECO:0000256" key="4">
    <source>
        <dbReference type="ARBA" id="ARBA00022741"/>
    </source>
</evidence>
<dbReference type="InterPro" id="IPR056789">
    <property type="entry name" value="LRR_R13L1-DRL21"/>
</dbReference>
<dbReference type="Gene3D" id="3.80.10.10">
    <property type="entry name" value="Ribonuclease Inhibitor"/>
    <property type="match status" value="3"/>
</dbReference>
<reference evidence="12 13" key="1">
    <citation type="submission" date="2019-09" db="EMBL/GenBank/DDBJ databases">
        <title>A chromosome-level genome assembly of the Chinese tupelo Nyssa sinensis.</title>
        <authorList>
            <person name="Yang X."/>
            <person name="Kang M."/>
            <person name="Yang Y."/>
            <person name="Xiong H."/>
            <person name="Wang M."/>
            <person name="Zhang Z."/>
            <person name="Wang Z."/>
            <person name="Wu H."/>
            <person name="Ma T."/>
            <person name="Liu J."/>
            <person name="Xi Z."/>
        </authorList>
    </citation>
    <scope>NUCLEOTIDE SEQUENCE [LARGE SCALE GENOMIC DNA]</scope>
    <source>
        <strain evidence="12">J267</strain>
        <tissue evidence="12">Leaf</tissue>
    </source>
</reference>
<dbReference type="InterPro" id="IPR042197">
    <property type="entry name" value="Apaf_helical"/>
</dbReference>
<keyword evidence="5" id="KW-0611">Plant defense</keyword>